<dbReference type="PATRIC" id="fig|1265738.3.peg.6861"/>
<organism evidence="1 2">
    <name type="scientific">Rhodopirellula maiorica SM1</name>
    <dbReference type="NCBI Taxonomy" id="1265738"/>
    <lineage>
        <taxon>Bacteria</taxon>
        <taxon>Pseudomonadati</taxon>
        <taxon>Planctomycetota</taxon>
        <taxon>Planctomycetia</taxon>
        <taxon>Pirellulales</taxon>
        <taxon>Pirellulaceae</taxon>
        <taxon>Novipirellula</taxon>
    </lineage>
</organism>
<gene>
    <name evidence="1" type="ORF">RMSM_06873</name>
</gene>
<name>M5R9Z2_9BACT</name>
<accession>M5R9Z2</accession>
<dbReference type="EMBL" id="ANOG01000984">
    <property type="protein sequence ID" value="EMI16205.1"/>
    <property type="molecule type" value="Genomic_DNA"/>
</dbReference>
<dbReference type="Proteomes" id="UP000011991">
    <property type="component" value="Unassembled WGS sequence"/>
</dbReference>
<protein>
    <submittedName>
        <fullName evidence="1">Uncharacterized protein</fullName>
    </submittedName>
</protein>
<proteinExistence type="predicted"/>
<sequence length="93" mass="10131">MSHQNPRTVRKANVLPDFVAPSVNQFAEIEGEGIVLVEKATVLNFRLLNSPLLCVGIRTKLKAFVYFETTTETSAHVRAAAATATLLRCASQS</sequence>
<evidence type="ECO:0000313" key="2">
    <source>
        <dbReference type="Proteomes" id="UP000011991"/>
    </source>
</evidence>
<comment type="caution">
    <text evidence="1">The sequence shown here is derived from an EMBL/GenBank/DDBJ whole genome shotgun (WGS) entry which is preliminary data.</text>
</comment>
<reference evidence="1 2" key="1">
    <citation type="journal article" date="2013" name="Mar. Genomics">
        <title>Expression of sulfatases in Rhodopirellula baltica and the diversity of sulfatases in the genus Rhodopirellula.</title>
        <authorList>
            <person name="Wegner C.E."/>
            <person name="Richter-Heitmann T."/>
            <person name="Klindworth A."/>
            <person name="Klockow C."/>
            <person name="Richter M."/>
            <person name="Achstetter T."/>
            <person name="Glockner F.O."/>
            <person name="Harder J."/>
        </authorList>
    </citation>
    <scope>NUCLEOTIDE SEQUENCE [LARGE SCALE GENOMIC DNA]</scope>
    <source>
        <strain evidence="1 2">SM1</strain>
    </source>
</reference>
<dbReference type="AlphaFoldDB" id="M5R9Z2"/>
<evidence type="ECO:0000313" key="1">
    <source>
        <dbReference type="EMBL" id="EMI16205.1"/>
    </source>
</evidence>
<keyword evidence="2" id="KW-1185">Reference proteome</keyword>